<proteinExistence type="predicted"/>
<accession>A0ABD1ZXT0</accession>
<name>A0ABD1ZXT0_VESSQ</name>
<protein>
    <submittedName>
        <fullName evidence="1">Uncharacterized protein</fullName>
    </submittedName>
</protein>
<evidence type="ECO:0000313" key="2">
    <source>
        <dbReference type="Proteomes" id="UP001607302"/>
    </source>
</evidence>
<evidence type="ECO:0000313" key="1">
    <source>
        <dbReference type="EMBL" id="KAL2713174.1"/>
    </source>
</evidence>
<sequence length="172" mass="20305">MILHIKELNQNIEIQNKIYYFYCSFHIFRNIRNKKENTCAESLQFFHKIPFKVEIARCRHSSLLKQTYSQPLDCFGGFTLQVCKSIYIECVNINNSHILSKTLHPEINKCLIEKYTHFTFFVELCTMSILPQDEEYSEVNASWDFDDGNVTCLVSTFRLIRTKKAMILVIEV</sequence>
<keyword evidence="2" id="KW-1185">Reference proteome</keyword>
<comment type="caution">
    <text evidence="1">The sequence shown here is derived from an EMBL/GenBank/DDBJ whole genome shotgun (WGS) entry which is preliminary data.</text>
</comment>
<organism evidence="1 2">
    <name type="scientific">Vespula squamosa</name>
    <name type="common">Southern yellow jacket</name>
    <name type="synonym">Wasp</name>
    <dbReference type="NCBI Taxonomy" id="30214"/>
    <lineage>
        <taxon>Eukaryota</taxon>
        <taxon>Metazoa</taxon>
        <taxon>Ecdysozoa</taxon>
        <taxon>Arthropoda</taxon>
        <taxon>Hexapoda</taxon>
        <taxon>Insecta</taxon>
        <taxon>Pterygota</taxon>
        <taxon>Neoptera</taxon>
        <taxon>Endopterygota</taxon>
        <taxon>Hymenoptera</taxon>
        <taxon>Apocrita</taxon>
        <taxon>Aculeata</taxon>
        <taxon>Vespoidea</taxon>
        <taxon>Vespidae</taxon>
        <taxon>Vespinae</taxon>
        <taxon>Vespula</taxon>
    </lineage>
</organism>
<dbReference type="EMBL" id="JAUDFV010000161">
    <property type="protein sequence ID" value="KAL2713174.1"/>
    <property type="molecule type" value="Genomic_DNA"/>
</dbReference>
<dbReference type="Proteomes" id="UP001607302">
    <property type="component" value="Unassembled WGS sequence"/>
</dbReference>
<dbReference type="AlphaFoldDB" id="A0ABD1ZXT0"/>
<gene>
    <name evidence="1" type="ORF">V1478_017367</name>
</gene>
<reference evidence="1 2" key="1">
    <citation type="journal article" date="2024" name="Ann. Entomol. Soc. Am.">
        <title>Genomic analyses of the southern and eastern yellowjacket wasps (Hymenoptera: Vespidae) reveal evolutionary signatures of social life.</title>
        <authorList>
            <person name="Catto M.A."/>
            <person name="Caine P.B."/>
            <person name="Orr S.E."/>
            <person name="Hunt B.G."/>
            <person name="Goodisman M.A.D."/>
        </authorList>
    </citation>
    <scope>NUCLEOTIDE SEQUENCE [LARGE SCALE GENOMIC DNA]</scope>
    <source>
        <strain evidence="1">233</strain>
        <tissue evidence="1">Head and thorax</tissue>
    </source>
</reference>